<feature type="transmembrane region" description="Helical" evidence="1">
    <location>
        <begin position="14"/>
        <end position="34"/>
    </location>
</feature>
<dbReference type="RefSeq" id="WP_050608403.1">
    <property type="nucleotide sequence ID" value="NZ_CABKUB010000006.1"/>
</dbReference>
<dbReference type="AlphaFoldDB" id="A0A6M0RAP9"/>
<name>A0A6M0RAP9_9CLOT</name>
<dbReference type="Proteomes" id="UP000473885">
    <property type="component" value="Unassembled WGS sequence"/>
</dbReference>
<dbReference type="OrthoDB" id="1953575at2"/>
<organism evidence="2 3">
    <name type="scientific">Clostridium niameyense</name>
    <dbReference type="NCBI Taxonomy" id="1622073"/>
    <lineage>
        <taxon>Bacteria</taxon>
        <taxon>Bacillati</taxon>
        <taxon>Bacillota</taxon>
        <taxon>Clostridia</taxon>
        <taxon>Eubacteriales</taxon>
        <taxon>Clostridiaceae</taxon>
        <taxon>Clostridium</taxon>
    </lineage>
</organism>
<keyword evidence="1" id="KW-1133">Transmembrane helix</keyword>
<reference evidence="2 3" key="1">
    <citation type="submission" date="2019-04" db="EMBL/GenBank/DDBJ databases">
        <title>Genome sequencing of Clostridium botulinum Groups I-IV and Clostridium butyricum.</title>
        <authorList>
            <person name="Brunt J."/>
            <person name="Van Vliet A.H.M."/>
            <person name="Stringer S.C."/>
            <person name="Carter A.T."/>
            <person name="Peck M.W."/>
        </authorList>
    </citation>
    <scope>NUCLEOTIDE SEQUENCE [LARGE SCALE GENOMIC DNA]</scope>
    <source>
        <strain evidence="2 3">IFR 18/094</strain>
    </source>
</reference>
<feature type="transmembrane region" description="Helical" evidence="1">
    <location>
        <begin position="46"/>
        <end position="65"/>
    </location>
</feature>
<comment type="caution">
    <text evidence="2">The sequence shown here is derived from an EMBL/GenBank/DDBJ whole genome shotgun (WGS) entry which is preliminary data.</text>
</comment>
<proteinExistence type="predicted"/>
<keyword evidence="3" id="KW-1185">Reference proteome</keyword>
<evidence type="ECO:0000256" key="1">
    <source>
        <dbReference type="SAM" id="Phobius"/>
    </source>
</evidence>
<evidence type="ECO:0000313" key="3">
    <source>
        <dbReference type="Proteomes" id="UP000473885"/>
    </source>
</evidence>
<evidence type="ECO:0000313" key="2">
    <source>
        <dbReference type="EMBL" id="NEZ47341.1"/>
    </source>
</evidence>
<gene>
    <name evidence="2" type="ORF">FDF74_09060</name>
</gene>
<accession>A0A6M0RAP9</accession>
<sequence length="167" mass="19854">MGNMYKETIIRKRVPVLLFVIILLTISLYLMEFIKGLKINVYNIQQILNNLIIAFLILISLFEIVKCKVRYTYFIIADQFIIHKIKGSEDKVVENIKLKDIIYFGKTNRIKSKFMLTNCKKYTCSLFNGEAYYCIYKKGDKTKKFYFEPSYNLIKKLEYFSNKRLAS</sequence>
<protein>
    <submittedName>
        <fullName evidence="2">Uncharacterized protein</fullName>
    </submittedName>
</protein>
<dbReference type="EMBL" id="SXDP01000007">
    <property type="protein sequence ID" value="NEZ47341.1"/>
    <property type="molecule type" value="Genomic_DNA"/>
</dbReference>
<keyword evidence="1" id="KW-0812">Transmembrane</keyword>
<keyword evidence="1" id="KW-0472">Membrane</keyword>